<gene>
    <name evidence="2" type="ORF">LDAN0321_LOCUS21131</name>
    <name evidence="3" type="ORF">LDAN0321_LOCUS21133</name>
</gene>
<name>A0A6U2T208_9STRA</name>
<organism evidence="2">
    <name type="scientific">Leptocylindrus danicus</name>
    <dbReference type="NCBI Taxonomy" id="163516"/>
    <lineage>
        <taxon>Eukaryota</taxon>
        <taxon>Sar</taxon>
        <taxon>Stramenopiles</taxon>
        <taxon>Ochrophyta</taxon>
        <taxon>Bacillariophyta</taxon>
        <taxon>Coscinodiscophyceae</taxon>
        <taxon>Chaetocerotophycidae</taxon>
        <taxon>Leptocylindrales</taxon>
        <taxon>Leptocylindraceae</taxon>
        <taxon>Leptocylindrus</taxon>
    </lineage>
</organism>
<feature type="region of interest" description="Disordered" evidence="1">
    <location>
        <begin position="261"/>
        <end position="280"/>
    </location>
</feature>
<reference evidence="2" key="1">
    <citation type="submission" date="2021-01" db="EMBL/GenBank/DDBJ databases">
        <authorList>
            <person name="Corre E."/>
            <person name="Pelletier E."/>
            <person name="Niang G."/>
            <person name="Scheremetjew M."/>
            <person name="Finn R."/>
            <person name="Kale V."/>
            <person name="Holt S."/>
            <person name="Cochrane G."/>
            <person name="Meng A."/>
            <person name="Brown T."/>
            <person name="Cohen L."/>
        </authorList>
    </citation>
    <scope>NUCLEOTIDE SEQUENCE</scope>
    <source>
        <strain evidence="2">B650</strain>
    </source>
</reference>
<evidence type="ECO:0000313" key="3">
    <source>
        <dbReference type="EMBL" id="CAD9614513.1"/>
    </source>
</evidence>
<proteinExistence type="predicted"/>
<feature type="compositionally biased region" description="Gly residues" evidence="1">
    <location>
        <begin position="264"/>
        <end position="275"/>
    </location>
</feature>
<dbReference type="EMBL" id="HBGY01033661">
    <property type="protein sequence ID" value="CAD9614506.1"/>
    <property type="molecule type" value="Transcribed_RNA"/>
</dbReference>
<dbReference type="AlphaFoldDB" id="A0A6U2T208"/>
<sequence>MMRVVLKKPPTATMNKRRRCHLTVVALALQQLPFASVHAFSSTNIHNNNKYIIHNSNYIQPLSSSLGGTHRSYSGSRSRLQAGSSGGWFDGDNNNNNNKKGFLSKALDKVKNVISPKTEEQKRAEMVRKDVSGGLSELLKDAPFPVRMMGKMVAPMLSGLAESMGEQARQVEDLINDARFLLVNDARVVDLLGEPIEVGMPFQQSSSSVNINGQRKTSVQASFQVQGPRGGGVATLSASGGGSASIEQLTLNAGGRVINVDTSGRGGGPGPGGPARGKFNKDDIIDVEFVDKTYNR</sequence>
<dbReference type="EMBL" id="HBGY01033665">
    <property type="protein sequence ID" value="CAD9614513.1"/>
    <property type="molecule type" value="Transcribed_RNA"/>
</dbReference>
<protein>
    <submittedName>
        <fullName evidence="2">Uncharacterized protein</fullName>
    </submittedName>
</protein>
<evidence type="ECO:0000256" key="1">
    <source>
        <dbReference type="SAM" id="MobiDB-lite"/>
    </source>
</evidence>
<evidence type="ECO:0000313" key="2">
    <source>
        <dbReference type="EMBL" id="CAD9614506.1"/>
    </source>
</evidence>
<accession>A0A6U2T208</accession>